<comment type="caution">
    <text evidence="1">The sequence shown here is derived from an EMBL/GenBank/DDBJ whole genome shotgun (WGS) entry which is preliminary data.</text>
</comment>
<dbReference type="EMBL" id="MOBK01000001">
    <property type="protein sequence ID" value="RON24533.1"/>
    <property type="molecule type" value="Genomic_DNA"/>
</dbReference>
<name>A0A423IGG9_9PSED</name>
<gene>
    <name evidence="1" type="ORF">BK660_02350</name>
</gene>
<sequence>MAKYLIAHVRQGGQNMIIFPLNASFGSQSNHTQEEIIRTFQLAASGASLAGHVVVIWRSGNQTYFRAPYAWHSFFTSPDAYAFVMGNLNKELTI</sequence>
<dbReference type="AlphaFoldDB" id="A0A423IGG9"/>
<dbReference type="Proteomes" id="UP000285636">
    <property type="component" value="Unassembled WGS sequence"/>
</dbReference>
<dbReference type="RefSeq" id="WP_123431908.1">
    <property type="nucleotide sequence ID" value="NZ_MOBK01000001.1"/>
</dbReference>
<evidence type="ECO:0000313" key="1">
    <source>
        <dbReference type="EMBL" id="RON24533.1"/>
    </source>
</evidence>
<accession>A0A423IGG9</accession>
<organism evidence="1 2">
    <name type="scientific">Pseudomonas brassicacearum</name>
    <dbReference type="NCBI Taxonomy" id="930166"/>
    <lineage>
        <taxon>Bacteria</taxon>
        <taxon>Pseudomonadati</taxon>
        <taxon>Pseudomonadota</taxon>
        <taxon>Gammaproteobacteria</taxon>
        <taxon>Pseudomonadales</taxon>
        <taxon>Pseudomonadaceae</taxon>
        <taxon>Pseudomonas</taxon>
    </lineage>
</organism>
<reference evidence="1 2" key="1">
    <citation type="submission" date="2016-10" db="EMBL/GenBank/DDBJ databases">
        <title>Comparative genome analysis of multiple Pseudomonas spp. focuses on biocontrol and plant growth promoting traits.</title>
        <authorList>
            <person name="Tao X.-Y."/>
            <person name="Taylor C.G."/>
        </authorList>
    </citation>
    <scope>NUCLEOTIDE SEQUENCE [LARGE SCALE GENOMIC DNA]</scope>
    <source>
        <strain evidence="1 2">38D7</strain>
    </source>
</reference>
<evidence type="ECO:0000313" key="2">
    <source>
        <dbReference type="Proteomes" id="UP000285636"/>
    </source>
</evidence>
<protein>
    <submittedName>
        <fullName evidence="1">Uncharacterized protein</fullName>
    </submittedName>
</protein>
<proteinExistence type="predicted"/>